<comment type="caution">
    <text evidence="1">The sequence shown here is derived from an EMBL/GenBank/DDBJ whole genome shotgun (WGS) entry which is preliminary data.</text>
</comment>
<sequence length="72" mass="8063">MLRGKLSLGPGSVGYIAKWLRVAERYQLAWLKDVVLAAWKEMPISVPLGPGYVAPEKYELKALHRQLKQADG</sequence>
<dbReference type="Proteomes" id="UP000485058">
    <property type="component" value="Unassembled WGS sequence"/>
</dbReference>
<keyword evidence="2" id="KW-1185">Reference proteome</keyword>
<proteinExistence type="predicted"/>
<evidence type="ECO:0000313" key="1">
    <source>
        <dbReference type="EMBL" id="GFH24080.1"/>
    </source>
</evidence>
<evidence type="ECO:0000313" key="2">
    <source>
        <dbReference type="Proteomes" id="UP000485058"/>
    </source>
</evidence>
<organism evidence="1 2">
    <name type="scientific">Haematococcus lacustris</name>
    <name type="common">Green alga</name>
    <name type="synonym">Haematococcus pluvialis</name>
    <dbReference type="NCBI Taxonomy" id="44745"/>
    <lineage>
        <taxon>Eukaryota</taxon>
        <taxon>Viridiplantae</taxon>
        <taxon>Chlorophyta</taxon>
        <taxon>core chlorophytes</taxon>
        <taxon>Chlorophyceae</taxon>
        <taxon>CS clade</taxon>
        <taxon>Chlamydomonadales</taxon>
        <taxon>Haematococcaceae</taxon>
        <taxon>Haematococcus</taxon>
    </lineage>
</organism>
<reference evidence="1 2" key="1">
    <citation type="submission" date="2020-02" db="EMBL/GenBank/DDBJ databases">
        <title>Draft genome sequence of Haematococcus lacustris strain NIES-144.</title>
        <authorList>
            <person name="Morimoto D."/>
            <person name="Nakagawa S."/>
            <person name="Yoshida T."/>
            <person name="Sawayama S."/>
        </authorList>
    </citation>
    <scope>NUCLEOTIDE SEQUENCE [LARGE SCALE GENOMIC DNA]</scope>
    <source>
        <strain evidence="1 2">NIES-144</strain>
    </source>
</reference>
<name>A0A699ZSD7_HAELA</name>
<dbReference type="EMBL" id="BLLF01002438">
    <property type="protein sequence ID" value="GFH24080.1"/>
    <property type="molecule type" value="Genomic_DNA"/>
</dbReference>
<protein>
    <submittedName>
        <fullName evidence="1">Uncharacterized protein</fullName>
    </submittedName>
</protein>
<dbReference type="AlphaFoldDB" id="A0A699ZSD7"/>
<accession>A0A699ZSD7</accession>
<gene>
    <name evidence="1" type="ORF">HaLaN_21804</name>
</gene>